<evidence type="ECO:0000259" key="1">
    <source>
        <dbReference type="SMART" id="SM00579"/>
    </source>
</evidence>
<dbReference type="Pfam" id="PF08387">
    <property type="entry name" value="FBD"/>
    <property type="match status" value="1"/>
</dbReference>
<reference evidence="2" key="1">
    <citation type="submission" date="2012-05" db="EMBL/GenBank/DDBJ databases">
        <authorList>
            <person name="Krishnakumar V."/>
            <person name="Cheung F."/>
            <person name="Xiao Y."/>
            <person name="Chan A."/>
            <person name="Moskal W.A."/>
            <person name="Town C.D."/>
        </authorList>
    </citation>
    <scope>NUCLEOTIDE SEQUENCE</scope>
</reference>
<name>I3TA77_LOTJA</name>
<dbReference type="PANTHER" id="PTHR31900">
    <property type="entry name" value="F-BOX/RNI SUPERFAMILY PROTEIN-RELATED"/>
    <property type="match status" value="1"/>
</dbReference>
<dbReference type="InterPro" id="IPR006566">
    <property type="entry name" value="FBD"/>
</dbReference>
<accession>I3TA77</accession>
<sequence length="145" mass="17208">MFHNLTHLELEYRCYNDNWSQVVELLQHCPKLQVLVTNQPYFHQTKMNGINEEVGDWQYRRSDPECILLHLKRCYLNDYRGTSGEFQFATYIMGNGRVLEKMRIRGGFSVNQLEEPKLFKELSSCTRCSTTCKLSFEGERDLREI</sequence>
<dbReference type="AlphaFoldDB" id="I3TA77"/>
<evidence type="ECO:0000313" key="2">
    <source>
        <dbReference type="EMBL" id="AFK49419.1"/>
    </source>
</evidence>
<protein>
    <recommendedName>
        <fullName evidence="1">FBD domain-containing protein</fullName>
    </recommendedName>
</protein>
<proteinExistence type="evidence at transcript level"/>
<dbReference type="InterPro" id="IPR050232">
    <property type="entry name" value="FBL13/AtMIF1-like"/>
</dbReference>
<dbReference type="PANTHER" id="PTHR31900:SF34">
    <property type="entry name" value="EMB|CAB62440.1-RELATED"/>
    <property type="match status" value="1"/>
</dbReference>
<dbReference type="EMBL" id="BT149625">
    <property type="protein sequence ID" value="AFK49419.1"/>
    <property type="molecule type" value="mRNA"/>
</dbReference>
<dbReference type="SMART" id="SM00579">
    <property type="entry name" value="FBD"/>
    <property type="match status" value="1"/>
</dbReference>
<organism evidence="2">
    <name type="scientific">Lotus japonicus</name>
    <name type="common">Lotus corniculatus var. japonicus</name>
    <dbReference type="NCBI Taxonomy" id="34305"/>
    <lineage>
        <taxon>Eukaryota</taxon>
        <taxon>Viridiplantae</taxon>
        <taxon>Streptophyta</taxon>
        <taxon>Embryophyta</taxon>
        <taxon>Tracheophyta</taxon>
        <taxon>Spermatophyta</taxon>
        <taxon>Magnoliopsida</taxon>
        <taxon>eudicotyledons</taxon>
        <taxon>Gunneridae</taxon>
        <taxon>Pentapetalae</taxon>
        <taxon>rosids</taxon>
        <taxon>fabids</taxon>
        <taxon>Fabales</taxon>
        <taxon>Fabaceae</taxon>
        <taxon>Papilionoideae</taxon>
        <taxon>50 kb inversion clade</taxon>
        <taxon>NPAAA clade</taxon>
        <taxon>Hologalegina</taxon>
        <taxon>robinioid clade</taxon>
        <taxon>Loteae</taxon>
        <taxon>Lotus</taxon>
    </lineage>
</organism>
<feature type="domain" description="FBD" evidence="1">
    <location>
        <begin position="65"/>
        <end position="137"/>
    </location>
</feature>